<evidence type="ECO:0000256" key="2">
    <source>
        <dbReference type="ARBA" id="ARBA00023002"/>
    </source>
</evidence>
<dbReference type="KEGG" id="hae:halTADL_2951"/>
<dbReference type="InterPro" id="IPR020904">
    <property type="entry name" value="Sc_DH/Rdtase_CS"/>
</dbReference>
<dbReference type="AlphaFoldDB" id="A0A1H6RTE7"/>
<dbReference type="GO" id="GO:0016491">
    <property type="term" value="F:oxidoreductase activity"/>
    <property type="evidence" value="ECO:0007669"/>
    <property type="project" value="UniProtKB-KW"/>
</dbReference>
<dbReference type="PANTHER" id="PTHR44169:SF6">
    <property type="entry name" value="NADPH-DEPENDENT 1-ACYLDIHYDROXYACETONE PHOSPHATE REDUCTASE"/>
    <property type="match status" value="1"/>
</dbReference>
<comment type="similarity">
    <text evidence="1">Belongs to the short-chain dehydrogenases/reductases (SDR) family.</text>
</comment>
<dbReference type="InterPro" id="IPR057326">
    <property type="entry name" value="KR_dom"/>
</dbReference>
<evidence type="ECO:0000313" key="5">
    <source>
        <dbReference type="Proteomes" id="UP000198888"/>
    </source>
</evidence>
<dbReference type="RefSeq" id="WP_089670937.1">
    <property type="nucleotide sequence ID" value="NZ_CP024845.1"/>
</dbReference>
<dbReference type="PROSITE" id="PS00061">
    <property type="entry name" value="ADH_SHORT"/>
    <property type="match status" value="1"/>
</dbReference>
<dbReference type="InterPro" id="IPR036291">
    <property type="entry name" value="NAD(P)-bd_dom_sf"/>
</dbReference>
<dbReference type="Pfam" id="PF06314">
    <property type="entry name" value="ADC"/>
    <property type="match status" value="1"/>
</dbReference>
<name>A0A1H6RTE7_9EURY</name>
<dbReference type="Proteomes" id="UP000198888">
    <property type="component" value="Unassembled WGS sequence"/>
</dbReference>
<gene>
    <name evidence="4" type="ORF">SAMN05444271_102181</name>
</gene>
<dbReference type="InterPro" id="IPR002347">
    <property type="entry name" value="SDR_fam"/>
</dbReference>
<evidence type="ECO:0000313" key="4">
    <source>
        <dbReference type="EMBL" id="SEI54805.1"/>
    </source>
</evidence>
<keyword evidence="5" id="KW-1185">Reference proteome</keyword>
<dbReference type="InterPro" id="IPR010451">
    <property type="entry name" value="Acetoacetate_decarboxylase"/>
</dbReference>
<dbReference type="InterPro" id="IPR023375">
    <property type="entry name" value="ADC_dom_sf"/>
</dbReference>
<reference evidence="4 5" key="1">
    <citation type="submission" date="2016-10" db="EMBL/GenBank/DDBJ databases">
        <authorList>
            <person name="de Groot N.N."/>
        </authorList>
    </citation>
    <scope>NUCLEOTIDE SEQUENCE [LARGE SCALE GENOMIC DNA]</scope>
    <source>
        <strain evidence="4 5">DSM 22187</strain>
    </source>
</reference>
<protein>
    <submittedName>
        <fullName evidence="4">NADP-dependent 3-hydroxy acid dehydrogenase YdfG</fullName>
    </submittedName>
</protein>
<dbReference type="PANTHER" id="PTHR44169">
    <property type="entry name" value="NADPH-DEPENDENT 1-ACYLDIHYDROXYACETONE PHOSPHATE REDUCTASE"/>
    <property type="match status" value="1"/>
</dbReference>
<dbReference type="PRINTS" id="PR00080">
    <property type="entry name" value="SDRFAMILY"/>
</dbReference>
<dbReference type="STRING" id="1073996.SAMN05444271_102181"/>
<dbReference type="SUPFAM" id="SSF160104">
    <property type="entry name" value="Acetoacetate decarboxylase-like"/>
    <property type="match status" value="1"/>
</dbReference>
<dbReference type="CDD" id="cd05374">
    <property type="entry name" value="17beta-HSD-like_SDR_c"/>
    <property type="match status" value="1"/>
</dbReference>
<dbReference type="Gene3D" id="2.40.400.10">
    <property type="entry name" value="Acetoacetate decarboxylase-like"/>
    <property type="match status" value="1"/>
</dbReference>
<dbReference type="OrthoDB" id="10157at2157"/>
<dbReference type="Pfam" id="PF00106">
    <property type="entry name" value="adh_short"/>
    <property type="match status" value="1"/>
</dbReference>
<dbReference type="PRINTS" id="PR00081">
    <property type="entry name" value="GDHRDH"/>
</dbReference>
<dbReference type="SUPFAM" id="SSF51735">
    <property type="entry name" value="NAD(P)-binding Rossmann-fold domains"/>
    <property type="match status" value="1"/>
</dbReference>
<dbReference type="GO" id="GO:0016829">
    <property type="term" value="F:lyase activity"/>
    <property type="evidence" value="ECO:0007669"/>
    <property type="project" value="InterPro"/>
</dbReference>
<evidence type="ECO:0000256" key="1">
    <source>
        <dbReference type="ARBA" id="ARBA00006484"/>
    </source>
</evidence>
<dbReference type="Gene3D" id="3.40.50.720">
    <property type="entry name" value="NAD(P)-binding Rossmann-like Domain"/>
    <property type="match status" value="1"/>
</dbReference>
<evidence type="ECO:0000259" key="3">
    <source>
        <dbReference type="SMART" id="SM00822"/>
    </source>
</evidence>
<accession>A0A1H6RTE7</accession>
<dbReference type="EMBL" id="FNYR01000002">
    <property type="protein sequence ID" value="SEI54805.1"/>
    <property type="molecule type" value="Genomic_DNA"/>
</dbReference>
<dbReference type="SMART" id="SM00822">
    <property type="entry name" value="PKS_KR"/>
    <property type="match status" value="1"/>
</dbReference>
<accession>A0A2H4Q5Q4</accession>
<proteinExistence type="inferred from homology"/>
<keyword evidence="2" id="KW-0560">Oxidoreductase</keyword>
<organism evidence="4 5">
    <name type="scientific">Halohasta litchfieldiae</name>
    <dbReference type="NCBI Taxonomy" id="1073996"/>
    <lineage>
        <taxon>Archaea</taxon>
        <taxon>Methanobacteriati</taxon>
        <taxon>Methanobacteriota</taxon>
        <taxon>Stenosarchaea group</taxon>
        <taxon>Halobacteria</taxon>
        <taxon>Halobacteriales</taxon>
        <taxon>Haloferacaceae</taxon>
        <taxon>Halohasta</taxon>
    </lineage>
</organism>
<feature type="domain" description="Ketoreductase" evidence="3">
    <location>
        <begin position="8"/>
        <end position="184"/>
    </location>
</feature>
<sequence length="537" mass="56826">MTTSSGRPVVLVTGAASGIGSATAEAFANQGWTVYATDIESTFPPAVETACRCLELDVTDREQCQAVVDHVLDETGRIDVLVNNAGFAVPGPVEDVPVEASRQQFDVMVHGTHSMTQAVLPAMRDRGTGRIVMLSSVLGVAPTTGLGTYGAAKAAVESLSDSLRMELAGTGISVTLVEPAWVDTEFSGTASERLPTTERTPAYSEIYEAITDGWVVDGGPLAVSPETVASTVIEAATGDPPSDRYPVGRLGRLIAASRRPLLPTSLLDRTTRQFNRTSVTARKLWAFVSGSGDSGDASTVRLSTGHEVSVPLSTEASISGAVLSASAQGVDSLLPDSLEPVRITPNRSAITLLSVDYSRIGAGEIDPYNEVAIMIPAVPETASSRIPLLSALSGDIGGYVWQLPVTTEPACALGREIWGYPKSIAEIDISTDDRVTQTRLTVDGQRVLSLAVERLPTRSRELSLSSYTLLDDTLCKVEHTLAGRLGGRPLSSRVDWAFGDHPWGHTLAALEIGPRPLARFGGNCEFTIGIPQRLDMS</sequence>
<dbReference type="GeneID" id="43932792"/>